<dbReference type="GO" id="GO:0005737">
    <property type="term" value="C:cytoplasm"/>
    <property type="evidence" value="ECO:0007669"/>
    <property type="project" value="TreeGrafter"/>
</dbReference>
<dbReference type="PANTHER" id="PTHR43968:SF14">
    <property type="entry name" value="GLUTATHIONE S-TRANSFERASE"/>
    <property type="match status" value="1"/>
</dbReference>
<keyword evidence="3" id="KW-1185">Reference proteome</keyword>
<evidence type="ECO:0000313" key="2">
    <source>
        <dbReference type="EMBL" id="SZX74761.1"/>
    </source>
</evidence>
<dbReference type="InterPro" id="IPR036282">
    <property type="entry name" value="Glutathione-S-Trfase_C_sf"/>
</dbReference>
<organism evidence="2 3">
    <name type="scientific">Tetradesmus obliquus</name>
    <name type="common">Green alga</name>
    <name type="synonym">Acutodesmus obliquus</name>
    <dbReference type="NCBI Taxonomy" id="3088"/>
    <lineage>
        <taxon>Eukaryota</taxon>
        <taxon>Viridiplantae</taxon>
        <taxon>Chlorophyta</taxon>
        <taxon>core chlorophytes</taxon>
        <taxon>Chlorophyceae</taxon>
        <taxon>CS clade</taxon>
        <taxon>Sphaeropleales</taxon>
        <taxon>Scenedesmaceae</taxon>
        <taxon>Tetradesmus</taxon>
    </lineage>
</organism>
<evidence type="ECO:0000259" key="1">
    <source>
        <dbReference type="PROSITE" id="PS50404"/>
    </source>
</evidence>
<dbReference type="InterPro" id="IPR004045">
    <property type="entry name" value="Glutathione_S-Trfase_N"/>
</dbReference>
<dbReference type="InterPro" id="IPR036249">
    <property type="entry name" value="Thioredoxin-like_sf"/>
</dbReference>
<protein>
    <recommendedName>
        <fullName evidence="1">GST N-terminal domain-containing protein</fullName>
    </recommendedName>
</protein>
<dbReference type="CDD" id="cd00570">
    <property type="entry name" value="GST_N_family"/>
    <property type="match status" value="1"/>
</dbReference>
<dbReference type="SUPFAM" id="SSF52833">
    <property type="entry name" value="Thioredoxin-like"/>
    <property type="match status" value="1"/>
</dbReference>
<evidence type="ECO:0000313" key="3">
    <source>
        <dbReference type="Proteomes" id="UP000256970"/>
    </source>
</evidence>
<dbReference type="STRING" id="3088.A0A383WBE6"/>
<dbReference type="PANTHER" id="PTHR43968">
    <property type="match status" value="1"/>
</dbReference>
<gene>
    <name evidence="2" type="ORF">BQ4739_LOCUS15079</name>
</gene>
<feature type="domain" description="GST N-terminal" evidence="1">
    <location>
        <begin position="23"/>
        <end position="101"/>
    </location>
</feature>
<dbReference type="InterPro" id="IPR040079">
    <property type="entry name" value="Glutathione_S-Trfase"/>
</dbReference>
<dbReference type="Pfam" id="PF13417">
    <property type="entry name" value="GST_N_3"/>
    <property type="match status" value="1"/>
</dbReference>
<name>A0A383WBE6_TETOB</name>
<dbReference type="Gene3D" id="1.20.1050.10">
    <property type="match status" value="1"/>
</dbReference>
<proteinExistence type="predicted"/>
<dbReference type="Proteomes" id="UP000256970">
    <property type="component" value="Unassembled WGS sequence"/>
</dbReference>
<dbReference type="PROSITE" id="PS50404">
    <property type="entry name" value="GST_NTER"/>
    <property type="match status" value="1"/>
</dbReference>
<dbReference type="EMBL" id="FNXT01001221">
    <property type="protein sequence ID" value="SZX74761.1"/>
    <property type="molecule type" value="Genomic_DNA"/>
</dbReference>
<dbReference type="Gene3D" id="3.40.30.10">
    <property type="entry name" value="Glutaredoxin"/>
    <property type="match status" value="1"/>
</dbReference>
<accession>A0A383WBE6</accession>
<sequence>MQAARTFNIHHAADLQGPMQSPSRPVLYTHTLCPYAQRVFLTLLYKAVPFELVQVDLSDKPSWYRAVNPRGLVPAVVHQGEACAESLDLCRWIDGAFNTDAPLTPAAPAARKQMDTLLSSTSIIVSAGLDIVAGSTAYQWGIGRQPSSAQVQRFEQQCSQLRSALQQHGGPYLCGHSRRCSLKLCVNTVGLLQADVALLPFFERFRLALQLFQDYDLAGVQGGAVTQWMDHLHKQPWCQTAAPDEEKLAEAFRQHKSLDFFDYVTYDAFKVHPHLLGDVSS</sequence>
<dbReference type="SFLD" id="SFLDG00358">
    <property type="entry name" value="Main_(cytGST)"/>
    <property type="match status" value="1"/>
</dbReference>
<dbReference type="InterPro" id="IPR050983">
    <property type="entry name" value="GST_Omega/HSP26"/>
</dbReference>
<dbReference type="AlphaFoldDB" id="A0A383WBE6"/>
<reference evidence="2 3" key="1">
    <citation type="submission" date="2016-10" db="EMBL/GenBank/DDBJ databases">
        <authorList>
            <person name="Cai Z."/>
        </authorList>
    </citation>
    <scope>NUCLEOTIDE SEQUENCE [LARGE SCALE GENOMIC DNA]</scope>
</reference>
<dbReference type="SUPFAM" id="SSF47616">
    <property type="entry name" value="GST C-terminal domain-like"/>
    <property type="match status" value="1"/>
</dbReference>
<dbReference type="SFLD" id="SFLDS00019">
    <property type="entry name" value="Glutathione_Transferase_(cytos"/>
    <property type="match status" value="1"/>
</dbReference>